<name>N1QUT7_AEGTA</name>
<dbReference type="AlphaFoldDB" id="N1QUT7"/>
<dbReference type="EnsemblPlants" id="EMT13202">
    <property type="protein sequence ID" value="EMT13202"/>
    <property type="gene ID" value="F775_05549"/>
</dbReference>
<organism evidence="1">
    <name type="scientific">Aegilops tauschii</name>
    <name type="common">Tausch's goatgrass</name>
    <name type="synonym">Aegilops squarrosa</name>
    <dbReference type="NCBI Taxonomy" id="37682"/>
    <lineage>
        <taxon>Eukaryota</taxon>
        <taxon>Viridiplantae</taxon>
        <taxon>Streptophyta</taxon>
        <taxon>Embryophyta</taxon>
        <taxon>Tracheophyta</taxon>
        <taxon>Spermatophyta</taxon>
        <taxon>Magnoliopsida</taxon>
        <taxon>Liliopsida</taxon>
        <taxon>Poales</taxon>
        <taxon>Poaceae</taxon>
        <taxon>BOP clade</taxon>
        <taxon>Pooideae</taxon>
        <taxon>Triticodae</taxon>
        <taxon>Triticeae</taxon>
        <taxon>Triticinae</taxon>
        <taxon>Aegilops</taxon>
    </lineage>
</organism>
<reference evidence="1" key="1">
    <citation type="submission" date="2015-06" db="UniProtKB">
        <authorList>
            <consortium name="EnsemblPlants"/>
        </authorList>
    </citation>
    <scope>IDENTIFICATION</scope>
</reference>
<protein>
    <submittedName>
        <fullName evidence="1">Uncharacterized protein</fullName>
    </submittedName>
</protein>
<proteinExistence type="predicted"/>
<evidence type="ECO:0000313" key="1">
    <source>
        <dbReference type="EnsemblPlants" id="EMT13202"/>
    </source>
</evidence>
<sequence>MASILSGTNKDGDVSEPLRMMMSCQDNSKCKEEQHTQLLLVPRSASAGVGRLVVLNEVHGLLLGHHVDEAHPVLVCHAVDLVRDLQDLRPECGGYELGVRQVGQTPDHAYNRT</sequence>
<accession>N1QUT7</accession>